<dbReference type="Proteomes" id="UP001360953">
    <property type="component" value="Unassembled WGS sequence"/>
</dbReference>
<dbReference type="RefSeq" id="XP_066653630.1">
    <property type="nucleotide sequence ID" value="XM_066800737.1"/>
</dbReference>
<dbReference type="EMBL" id="JBBPEH010000008">
    <property type="protein sequence ID" value="KAK7534905.1"/>
    <property type="molecule type" value="Genomic_DNA"/>
</dbReference>
<evidence type="ECO:0000256" key="1">
    <source>
        <dbReference type="SAM" id="MobiDB-lite"/>
    </source>
</evidence>
<reference evidence="2 3" key="1">
    <citation type="submission" date="2024-04" db="EMBL/GenBank/DDBJ databases">
        <title>Phyllosticta paracitricarpa is synonymous to the EU quarantine fungus P. citricarpa based on phylogenomic analyses.</title>
        <authorList>
            <consortium name="Lawrence Berkeley National Laboratory"/>
            <person name="Van ingen-buijs V.A."/>
            <person name="Van westerhoven A.C."/>
            <person name="Haridas S."/>
            <person name="Skiadas P."/>
            <person name="Martin F."/>
            <person name="Groenewald J.Z."/>
            <person name="Crous P.W."/>
            <person name="Seidl M.F."/>
        </authorList>
    </citation>
    <scope>NUCLEOTIDE SEQUENCE [LARGE SCALE GENOMIC DNA]</scope>
    <source>
        <strain evidence="2 3">CPC 17464</strain>
    </source>
</reference>
<accession>A0ABR1LJJ8</accession>
<evidence type="ECO:0000313" key="2">
    <source>
        <dbReference type="EMBL" id="KAK7534905.1"/>
    </source>
</evidence>
<keyword evidence="3" id="KW-1185">Reference proteome</keyword>
<proteinExistence type="predicted"/>
<evidence type="ECO:0000313" key="3">
    <source>
        <dbReference type="Proteomes" id="UP001360953"/>
    </source>
</evidence>
<gene>
    <name evidence="2" type="ORF">J3D65DRAFT_629368</name>
</gene>
<organism evidence="2 3">
    <name type="scientific">Phyllosticta citribraziliensis</name>
    <dbReference type="NCBI Taxonomy" id="989973"/>
    <lineage>
        <taxon>Eukaryota</taxon>
        <taxon>Fungi</taxon>
        <taxon>Dikarya</taxon>
        <taxon>Ascomycota</taxon>
        <taxon>Pezizomycotina</taxon>
        <taxon>Dothideomycetes</taxon>
        <taxon>Dothideomycetes incertae sedis</taxon>
        <taxon>Botryosphaeriales</taxon>
        <taxon>Phyllostictaceae</taxon>
        <taxon>Phyllosticta</taxon>
    </lineage>
</organism>
<dbReference type="GeneID" id="92033643"/>
<protein>
    <submittedName>
        <fullName evidence="2">Uncharacterized protein</fullName>
    </submittedName>
</protein>
<name>A0ABR1LJJ8_9PEZI</name>
<feature type="region of interest" description="Disordered" evidence="1">
    <location>
        <begin position="104"/>
        <end position="138"/>
    </location>
</feature>
<comment type="caution">
    <text evidence="2">The sequence shown here is derived from an EMBL/GenBank/DDBJ whole genome shotgun (WGS) entry which is preliminary data.</text>
</comment>
<sequence>MVRGSFGLFGQRSRAASNKDWHLEEQYTGIASMCSGRRGFLSWRTTRMLPAAPCQSIATHPHPRASPGLSEQFKSRKVAAWLSSEPSFDLAETGSHAYLQMNTGRPMRSATSEVQRSRLSEPLKAGSDSGTDTGSNMGLPRLKSTIKLIRTPDIISSALVSLGLGESNVMVLKPYVSLRYLFMGLGSLFLVRYQLSQSTMCLKSARLRSRY</sequence>